<evidence type="ECO:0000313" key="2">
    <source>
        <dbReference type="EMBL" id="MBF6357397.1"/>
    </source>
</evidence>
<dbReference type="RefSeq" id="WP_195004242.1">
    <property type="nucleotide sequence ID" value="NZ_JADLQN010000005.1"/>
</dbReference>
<sequence length="224" mass="24496">MSVRPGRDAIDGVLAQLYGTTEPEHWTVSHHWTVGSADPLEGISAYARTDPVPHWHYITYGMSELDEKAWGEPSVSGWGFEFTFRLLGDIDVDPAPVWPAQFMQNLARYVFTSGKRFAAGQTIKANGPIAADHAESPIRAVGFATDPELGIIETVNGRVEFLQIVGLAETEYQAARGGKLLGVLDALRERLPLLVTDIDRASLLPPPAPRAQWPRWGGGLRGRG</sequence>
<dbReference type="SUPFAM" id="SSF103359">
    <property type="entry name" value="Suppressor of Fused, N-terminal domain"/>
    <property type="match status" value="1"/>
</dbReference>
<evidence type="ECO:0000259" key="1">
    <source>
        <dbReference type="Pfam" id="PF05076"/>
    </source>
</evidence>
<comment type="caution">
    <text evidence="2">The sequence shown here is derived from an EMBL/GenBank/DDBJ whole genome shotgun (WGS) entry which is preliminary data.</text>
</comment>
<dbReference type="PANTHER" id="PTHR10928:SF2">
    <property type="entry name" value="SUPPRESSOR OF FUSED HOMOLOG"/>
    <property type="match status" value="1"/>
</dbReference>
<feature type="domain" description="Suppressor of fused-like" evidence="1">
    <location>
        <begin position="37"/>
        <end position="200"/>
    </location>
</feature>
<reference evidence="2 3" key="1">
    <citation type="submission" date="2020-10" db="EMBL/GenBank/DDBJ databases">
        <title>Identification of Nocardia species via Next-generation sequencing and recognition of intraspecies genetic diversity.</title>
        <authorList>
            <person name="Li P."/>
            <person name="Li P."/>
            <person name="Lu B."/>
        </authorList>
    </citation>
    <scope>NUCLEOTIDE SEQUENCE [LARGE SCALE GENOMIC DNA]</scope>
    <source>
        <strain evidence="2 3">BJ06-0143</strain>
    </source>
</reference>
<keyword evidence="3" id="KW-1185">Reference proteome</keyword>
<organism evidence="2 3">
    <name type="scientific">Nocardia higoensis</name>
    <dbReference type="NCBI Taxonomy" id="228599"/>
    <lineage>
        <taxon>Bacteria</taxon>
        <taxon>Bacillati</taxon>
        <taxon>Actinomycetota</taxon>
        <taxon>Actinomycetes</taxon>
        <taxon>Mycobacteriales</taxon>
        <taxon>Nocardiaceae</taxon>
        <taxon>Nocardia</taxon>
    </lineage>
</organism>
<proteinExistence type="predicted"/>
<dbReference type="Proteomes" id="UP000707731">
    <property type="component" value="Unassembled WGS sequence"/>
</dbReference>
<dbReference type="Pfam" id="PF05076">
    <property type="entry name" value="SUFU"/>
    <property type="match status" value="1"/>
</dbReference>
<dbReference type="PANTHER" id="PTHR10928">
    <property type="entry name" value="SUPPRESSOR OF FUSED"/>
    <property type="match status" value="1"/>
</dbReference>
<protein>
    <submittedName>
        <fullName evidence="2">Suppressor of fused domain protein</fullName>
    </submittedName>
</protein>
<name>A0ABS0DFZ2_9NOCA</name>
<gene>
    <name evidence="2" type="ORF">IU449_23090</name>
</gene>
<evidence type="ECO:0000313" key="3">
    <source>
        <dbReference type="Proteomes" id="UP000707731"/>
    </source>
</evidence>
<dbReference type="InterPro" id="IPR007768">
    <property type="entry name" value="Suppressor_of_fused"/>
</dbReference>
<dbReference type="EMBL" id="JADLQN010000005">
    <property type="protein sequence ID" value="MBF6357397.1"/>
    <property type="molecule type" value="Genomic_DNA"/>
</dbReference>
<dbReference type="InterPro" id="IPR037181">
    <property type="entry name" value="SUFU_N"/>
</dbReference>
<accession>A0ABS0DFZ2</accession>
<dbReference type="InterPro" id="IPR020941">
    <property type="entry name" value="SUFU-like_domain"/>
</dbReference>